<gene>
    <name evidence="1" type="ORF">C7Y71_006015</name>
</gene>
<evidence type="ECO:0000313" key="1">
    <source>
        <dbReference type="EMBL" id="QFQ12604.1"/>
    </source>
</evidence>
<reference evidence="1 2" key="1">
    <citation type="submission" date="2018-11" db="EMBL/GenBank/DDBJ databases">
        <authorList>
            <person name="Na S.W."/>
            <person name="Baik M."/>
        </authorList>
    </citation>
    <scope>NUCLEOTIDE SEQUENCE [LARGE SCALE GENOMIC DNA]</scope>
    <source>
        <strain evidence="1 2">E39</strain>
    </source>
</reference>
<proteinExistence type="predicted"/>
<protein>
    <submittedName>
        <fullName evidence="1">Uncharacterized protein</fullName>
    </submittedName>
</protein>
<keyword evidence="2" id="KW-1185">Reference proteome</keyword>
<accession>A0A5P8E6P1</accession>
<organism evidence="1 2">
    <name type="scientific">Pseudoprevotella muciniphila</name>
    <dbReference type="NCBI Taxonomy" id="2133944"/>
    <lineage>
        <taxon>Bacteria</taxon>
        <taxon>Pseudomonadati</taxon>
        <taxon>Bacteroidota</taxon>
        <taxon>Bacteroidia</taxon>
        <taxon>Bacteroidales</taxon>
        <taxon>Prevotellaceae</taxon>
        <taxon>Pseudoprevotella</taxon>
    </lineage>
</organism>
<dbReference type="AlphaFoldDB" id="A0A5P8E6P1"/>
<dbReference type="EMBL" id="CP033459">
    <property type="protein sequence ID" value="QFQ12604.1"/>
    <property type="molecule type" value="Genomic_DNA"/>
</dbReference>
<dbReference type="RefSeq" id="WP_111899182.1">
    <property type="nucleotide sequence ID" value="NZ_CP033459.1"/>
</dbReference>
<evidence type="ECO:0000313" key="2">
    <source>
        <dbReference type="Proteomes" id="UP000249375"/>
    </source>
</evidence>
<dbReference type="KEGG" id="alq:C7Y71_006015"/>
<name>A0A5P8E6P1_9BACT</name>
<sequence length="252" mass="29041">MKEFLSQLSKEELMKYWIDYGTIQKAASYTNPLTMALGSTINEGLIQIYPIDKTIEYVRSYFGLHNNQIKEINADNGIKHILVVIPSIGNNIELIKKAMDYCGYYLGFPKEDNIPINQLVTLQFEPKFQNNVSNNIRKEETTLLHLTPYYNLKKIQNIGFSPRLRNELFNYPSRIYFLRGSMNRQEMIDIGIQLNNANNSLGNTGKYALITLDVSAIPQEKSLFLDPNYPYGIFTMNNITSDVIINVEEIQF</sequence>
<dbReference type="Proteomes" id="UP000249375">
    <property type="component" value="Chromosome"/>
</dbReference>